<dbReference type="GO" id="GO:0005829">
    <property type="term" value="C:cytosol"/>
    <property type="evidence" value="ECO:0007669"/>
    <property type="project" value="TreeGrafter"/>
</dbReference>
<dbReference type="Pfam" id="PF01243">
    <property type="entry name" value="PNPOx_N"/>
    <property type="match status" value="1"/>
</dbReference>
<protein>
    <submittedName>
        <fullName evidence="3">Pyridoxamine 5'-phosphate oxidase</fullName>
    </submittedName>
</protein>
<dbReference type="RefSeq" id="WP_029721419.1">
    <property type="nucleotide sequence ID" value="NZ_JAJUIW010000062.1"/>
</dbReference>
<gene>
    <name evidence="3" type="ORF">GU90_01175</name>
</gene>
<organism evidence="3 4">
    <name type="scientific">Saccharopolyspora rectivirgula</name>
    <dbReference type="NCBI Taxonomy" id="28042"/>
    <lineage>
        <taxon>Bacteria</taxon>
        <taxon>Bacillati</taxon>
        <taxon>Actinomycetota</taxon>
        <taxon>Actinomycetes</taxon>
        <taxon>Pseudonocardiales</taxon>
        <taxon>Pseudonocardiaceae</taxon>
        <taxon>Saccharopolyspora</taxon>
    </lineage>
</organism>
<dbReference type="InterPro" id="IPR011576">
    <property type="entry name" value="Pyridox_Oxase_N"/>
</dbReference>
<accession>A0A073BE10</accession>
<dbReference type="InterPro" id="IPR012349">
    <property type="entry name" value="Split_barrel_FMN-bd"/>
</dbReference>
<dbReference type="InterPro" id="IPR052019">
    <property type="entry name" value="F420H2_bilvrd_red/Heme_oxyg"/>
</dbReference>
<dbReference type="Proteomes" id="UP000031419">
    <property type="component" value="Unassembled WGS sequence"/>
</dbReference>
<comment type="caution">
    <text evidence="3">The sequence shown here is derived from an EMBL/GenBank/DDBJ whole genome shotgun (WGS) entry which is preliminary data.</text>
</comment>
<name>A0A073BE10_9PSEU</name>
<dbReference type="STRING" id="28042.GU90_01175"/>
<dbReference type="AlphaFoldDB" id="A0A073BE10"/>
<dbReference type="EMBL" id="JNVU01000004">
    <property type="protein sequence ID" value="KEI46019.1"/>
    <property type="molecule type" value="Genomic_DNA"/>
</dbReference>
<proteinExistence type="predicted"/>
<evidence type="ECO:0000259" key="2">
    <source>
        <dbReference type="Pfam" id="PF01243"/>
    </source>
</evidence>
<dbReference type="PANTHER" id="PTHR35176:SF6">
    <property type="entry name" value="HEME OXYGENASE HI_0854-RELATED"/>
    <property type="match status" value="1"/>
</dbReference>
<dbReference type="OrthoDB" id="5115613at2"/>
<dbReference type="eggNOG" id="COG0748">
    <property type="taxonomic scope" value="Bacteria"/>
</dbReference>
<keyword evidence="4" id="KW-1185">Reference proteome</keyword>
<dbReference type="Gene3D" id="2.30.110.10">
    <property type="entry name" value="Electron Transport, Fmn-binding Protein, Chain A"/>
    <property type="match status" value="1"/>
</dbReference>
<evidence type="ECO:0000313" key="4">
    <source>
        <dbReference type="Proteomes" id="UP000031419"/>
    </source>
</evidence>
<keyword evidence="1" id="KW-0560">Oxidoreductase</keyword>
<dbReference type="GO" id="GO:0016627">
    <property type="term" value="F:oxidoreductase activity, acting on the CH-CH group of donors"/>
    <property type="evidence" value="ECO:0007669"/>
    <property type="project" value="TreeGrafter"/>
</dbReference>
<dbReference type="SUPFAM" id="SSF50475">
    <property type="entry name" value="FMN-binding split barrel"/>
    <property type="match status" value="1"/>
</dbReference>
<dbReference type="PANTHER" id="PTHR35176">
    <property type="entry name" value="HEME OXYGENASE HI_0854-RELATED"/>
    <property type="match status" value="1"/>
</dbReference>
<evidence type="ECO:0000313" key="3">
    <source>
        <dbReference type="EMBL" id="KEI46019.1"/>
    </source>
</evidence>
<evidence type="ECO:0000256" key="1">
    <source>
        <dbReference type="ARBA" id="ARBA00023002"/>
    </source>
</evidence>
<feature type="domain" description="Pyridoxamine 5'-phosphate oxidase N-terminal" evidence="2">
    <location>
        <begin position="16"/>
        <end position="122"/>
    </location>
</feature>
<reference evidence="3 4" key="1">
    <citation type="submission" date="2014-06" db="EMBL/GenBank/DDBJ databases">
        <title>Saccharopolyspora rectivirgula DSM-43113 Genome sequencing.</title>
        <authorList>
            <person name="Barrera C."/>
            <person name="Millon L."/>
            <person name="Rognon B."/>
            <person name="Zaugg C."/>
            <person name="Monod M."/>
        </authorList>
    </citation>
    <scope>NUCLEOTIDE SEQUENCE [LARGE SCALE GENOMIC DNA]</scope>
    <source>
        <strain evidence="3 4">DSM 43113</strain>
    </source>
</reference>
<dbReference type="GO" id="GO:0070967">
    <property type="term" value="F:coenzyme F420 binding"/>
    <property type="evidence" value="ECO:0007669"/>
    <property type="project" value="TreeGrafter"/>
</dbReference>
<sequence>MATWQQFAEEAPELAETARNRFTEHRHHVLATVRKNGAPRVSGTEVFWYGPDLAVGSMPKARKALDLLRDGRFALHCNPGGETMTEPDVKISGHAEEVLGKPREEWLREAQPPGGDGHLFRLELNEVVATAVAEDQSHLVIRLWRPHMGIATFHRY</sequence>